<dbReference type="GO" id="GO:0016491">
    <property type="term" value="F:oxidoreductase activity"/>
    <property type="evidence" value="ECO:0007669"/>
    <property type="project" value="InterPro"/>
</dbReference>
<keyword evidence="4" id="KW-0520">NAD</keyword>
<reference evidence="8 9" key="1">
    <citation type="journal article" date="2015" name="Genome Announc.">
        <title>Expanding the biotechnology potential of lactobacilli through comparative genomics of 213 strains and associated genera.</title>
        <authorList>
            <person name="Sun Z."/>
            <person name="Harris H.M."/>
            <person name="McCann A."/>
            <person name="Guo C."/>
            <person name="Argimon S."/>
            <person name="Zhang W."/>
            <person name="Yang X."/>
            <person name="Jeffery I.B."/>
            <person name="Cooney J.C."/>
            <person name="Kagawa T.F."/>
            <person name="Liu W."/>
            <person name="Song Y."/>
            <person name="Salvetti E."/>
            <person name="Wrobel A."/>
            <person name="Rasinkangas P."/>
            <person name="Parkhill J."/>
            <person name="Rea M.C."/>
            <person name="O'Sullivan O."/>
            <person name="Ritari J."/>
            <person name="Douillard F.P."/>
            <person name="Paul Ross R."/>
            <person name="Yang R."/>
            <person name="Briner A.E."/>
            <person name="Felis G.E."/>
            <person name="de Vos W.M."/>
            <person name="Barrangou R."/>
            <person name="Klaenhammer T.R."/>
            <person name="Caufield P.W."/>
            <person name="Cui Y."/>
            <person name="Zhang H."/>
            <person name="O'Toole P.W."/>
        </authorList>
    </citation>
    <scope>NUCLEOTIDE SEQUENCE [LARGE SCALE GENOMIC DNA]</scope>
    <source>
        <strain evidence="8 9">JCM 17158</strain>
    </source>
</reference>
<dbReference type="GO" id="GO:0000166">
    <property type="term" value="F:nucleotide binding"/>
    <property type="evidence" value="ECO:0007669"/>
    <property type="project" value="UniProtKB-KW"/>
</dbReference>
<organism evidence="8 9">
    <name type="scientific">Lacticaseibacillus nasuensis JCM 17158</name>
    <dbReference type="NCBI Taxonomy" id="1291734"/>
    <lineage>
        <taxon>Bacteria</taxon>
        <taxon>Bacillati</taxon>
        <taxon>Bacillota</taxon>
        <taxon>Bacilli</taxon>
        <taxon>Lactobacillales</taxon>
        <taxon>Lactobacillaceae</taxon>
        <taxon>Lacticaseibacillus</taxon>
    </lineage>
</organism>
<feature type="disulfide bond" description="Redox-active" evidence="5">
    <location>
        <begin position="41"/>
        <end position="46"/>
    </location>
</feature>
<dbReference type="PANTHER" id="PTHR43014">
    <property type="entry name" value="MERCURIC REDUCTASE"/>
    <property type="match status" value="1"/>
</dbReference>
<accession>A0A0R1JGN9</accession>
<feature type="binding site" evidence="4">
    <location>
        <position position="296"/>
    </location>
    <ligand>
        <name>FAD</name>
        <dbReference type="ChEBI" id="CHEBI:57692"/>
    </ligand>
</feature>
<dbReference type="OrthoDB" id="9800167at2"/>
<dbReference type="InterPro" id="IPR016156">
    <property type="entry name" value="FAD/NAD-linked_Rdtase_dimer_sf"/>
</dbReference>
<feature type="binding site" evidence="4">
    <location>
        <begin position="171"/>
        <end position="178"/>
    </location>
    <ligand>
        <name>NAD(+)</name>
        <dbReference type="ChEBI" id="CHEBI:57540"/>
    </ligand>
</feature>
<evidence type="ECO:0000256" key="5">
    <source>
        <dbReference type="PIRSR" id="PIRSR000350-4"/>
    </source>
</evidence>
<feature type="domain" description="Pyridine nucleotide-disulphide oxidoreductase dimerisation" evidence="6">
    <location>
        <begin position="333"/>
        <end position="435"/>
    </location>
</feature>
<dbReference type="Pfam" id="PF02852">
    <property type="entry name" value="Pyr_redox_dim"/>
    <property type="match status" value="1"/>
</dbReference>
<dbReference type="PRINTS" id="PR00368">
    <property type="entry name" value="FADPNR"/>
</dbReference>
<feature type="binding site" evidence="4">
    <location>
        <position position="50"/>
    </location>
    <ligand>
        <name>FAD</name>
        <dbReference type="ChEBI" id="CHEBI:57692"/>
    </ligand>
</feature>
<feature type="binding site" evidence="4">
    <location>
        <position position="257"/>
    </location>
    <ligand>
        <name>NAD(+)</name>
        <dbReference type="ChEBI" id="CHEBI:57540"/>
    </ligand>
</feature>
<dbReference type="Pfam" id="PF07992">
    <property type="entry name" value="Pyr_redox_2"/>
    <property type="match status" value="1"/>
</dbReference>
<evidence type="ECO:0000313" key="9">
    <source>
        <dbReference type="Proteomes" id="UP000051804"/>
    </source>
</evidence>
<dbReference type="STRING" id="1291734.FD02_GL000537"/>
<dbReference type="SUPFAM" id="SSF51905">
    <property type="entry name" value="FAD/NAD(P)-binding domain"/>
    <property type="match status" value="1"/>
</dbReference>
<gene>
    <name evidence="8" type="ORF">FD02_GL000537</name>
</gene>
<dbReference type="EMBL" id="AZDJ01000032">
    <property type="protein sequence ID" value="KRK70469.1"/>
    <property type="molecule type" value="Genomic_DNA"/>
</dbReference>
<evidence type="ECO:0000256" key="1">
    <source>
        <dbReference type="ARBA" id="ARBA00007532"/>
    </source>
</evidence>
<dbReference type="AlphaFoldDB" id="A0A0R1JGN9"/>
<proteinExistence type="inferred from homology"/>
<dbReference type="InterPro" id="IPR004099">
    <property type="entry name" value="Pyr_nucl-diS_OxRdtase_dimer"/>
</dbReference>
<keyword evidence="2" id="KW-0285">Flavoprotein</keyword>
<evidence type="ECO:0000259" key="6">
    <source>
        <dbReference type="Pfam" id="PF02852"/>
    </source>
</evidence>
<comment type="cofactor">
    <cofactor evidence="4">
        <name>FAD</name>
        <dbReference type="ChEBI" id="CHEBI:57692"/>
    </cofactor>
    <text evidence="4">Binds 1 FAD per subunit.</text>
</comment>
<keyword evidence="4" id="KW-0547">Nucleotide-binding</keyword>
<dbReference type="SUPFAM" id="SSF55424">
    <property type="entry name" value="FAD/NAD-linked reductases, dimerisation (C-terminal) domain"/>
    <property type="match status" value="1"/>
</dbReference>
<dbReference type="Proteomes" id="UP000051804">
    <property type="component" value="Unassembled WGS sequence"/>
</dbReference>
<sequence length="441" mass="46403">MAEAYDVIIIGGGPGGLAAASELAPTKHVLVIERNLWGGTCPNFGCDPKKMLYSAVEARDYAARMTGSGITGAPHIDWPALMAFKKRYTDSVPGGTERGLQAQGVTTITGAPELVSPHTVRVAGQRYRGEAIIIATGRTPAMPQVPGAYLLGTSTDFLAMPQLPHTMAFLGAGFVSLELANIAAAAGAQVHIINHSERALRAFPEPAVAQLRALLIKRGVQFHDNVNVTAIAAAETGVRLSGGDFSLTVARAFSAIGRVPALPNGLKALGVAATVRGLTVNDHLQTSVPSIYAVGDVIDKPQPKLTPVAGFEGRYVARQLLGETSPIAYPAQPEIVFSTTKLAQVGVPVATAQAQPDRYAIVTNDVTHWYTYNRVQETDASVTMIEDKRSGQLAGAVVVSTTADELINTVTLLMNAGVSVAQAKEGIYAYPSVTSDLHYLI</sequence>
<dbReference type="InterPro" id="IPR036188">
    <property type="entry name" value="FAD/NAD-bd_sf"/>
</dbReference>
<dbReference type="RefSeq" id="WP_056952092.1">
    <property type="nucleotide sequence ID" value="NZ_AZDJ01000032.1"/>
</dbReference>
<evidence type="ECO:0000256" key="2">
    <source>
        <dbReference type="ARBA" id="ARBA00022630"/>
    </source>
</evidence>
<name>A0A0R1JGN9_9LACO</name>
<dbReference type="Gene3D" id="3.30.390.30">
    <property type="match status" value="1"/>
</dbReference>
<dbReference type="PRINTS" id="PR00411">
    <property type="entry name" value="PNDRDTASEI"/>
</dbReference>
<dbReference type="PANTHER" id="PTHR43014:SF5">
    <property type="entry name" value="GLUTATHIONE REDUCTASE (NADPH)"/>
    <property type="match status" value="1"/>
</dbReference>
<comment type="similarity">
    <text evidence="1">Belongs to the class-I pyridine nucleotide-disulfide oxidoreductase family.</text>
</comment>
<comment type="caution">
    <text evidence="8">The sequence shown here is derived from an EMBL/GenBank/DDBJ whole genome shotgun (WGS) entry which is preliminary data.</text>
</comment>
<evidence type="ECO:0000256" key="4">
    <source>
        <dbReference type="PIRSR" id="PIRSR000350-3"/>
    </source>
</evidence>
<dbReference type="PATRIC" id="fig|1291734.4.peg.552"/>
<dbReference type="Gene3D" id="3.50.50.60">
    <property type="entry name" value="FAD/NAD(P)-binding domain"/>
    <property type="match status" value="2"/>
</dbReference>
<dbReference type="PIRSF" id="PIRSF000350">
    <property type="entry name" value="Mercury_reductase_MerA"/>
    <property type="match status" value="1"/>
</dbReference>
<evidence type="ECO:0000256" key="3">
    <source>
        <dbReference type="ARBA" id="ARBA00022827"/>
    </source>
</evidence>
<feature type="domain" description="FAD/NAD(P)-binding" evidence="7">
    <location>
        <begin position="5"/>
        <end position="313"/>
    </location>
</feature>
<keyword evidence="9" id="KW-1185">Reference proteome</keyword>
<dbReference type="InterPro" id="IPR001100">
    <property type="entry name" value="Pyr_nuc-diS_OxRdtase"/>
</dbReference>
<dbReference type="InterPro" id="IPR023753">
    <property type="entry name" value="FAD/NAD-binding_dom"/>
</dbReference>
<evidence type="ECO:0000259" key="7">
    <source>
        <dbReference type="Pfam" id="PF07992"/>
    </source>
</evidence>
<evidence type="ECO:0000313" key="8">
    <source>
        <dbReference type="EMBL" id="KRK70469.1"/>
    </source>
</evidence>
<protein>
    <submittedName>
        <fullName evidence="8">Glutathione reductase</fullName>
    </submittedName>
</protein>
<keyword evidence="3 4" id="KW-0274">FAD</keyword>